<protein>
    <submittedName>
        <fullName evidence="9">Colanic biosynthesis UDP-glucose lipid carrier transferase</fullName>
    </submittedName>
</protein>
<dbReference type="Pfam" id="PF02397">
    <property type="entry name" value="Bac_transf"/>
    <property type="match status" value="1"/>
</dbReference>
<keyword evidence="3 9" id="KW-0808">Transferase</keyword>
<dbReference type="InterPro" id="IPR017475">
    <property type="entry name" value="EPS_sugar_tfrase"/>
</dbReference>
<evidence type="ECO:0000256" key="4">
    <source>
        <dbReference type="ARBA" id="ARBA00022692"/>
    </source>
</evidence>
<keyword evidence="5 7" id="KW-1133">Transmembrane helix</keyword>
<gene>
    <name evidence="9" type="primary">wcaJ_1</name>
    <name evidence="9" type="ORF">NCTC13652_01173</name>
</gene>
<dbReference type="Proteomes" id="UP000277858">
    <property type="component" value="Chromosome"/>
</dbReference>
<dbReference type="GO" id="GO:0016780">
    <property type="term" value="F:phosphotransferase activity, for other substituted phosphate groups"/>
    <property type="evidence" value="ECO:0007669"/>
    <property type="project" value="TreeGrafter"/>
</dbReference>
<evidence type="ECO:0000256" key="2">
    <source>
        <dbReference type="ARBA" id="ARBA00006464"/>
    </source>
</evidence>
<dbReference type="PANTHER" id="PTHR30576">
    <property type="entry name" value="COLANIC BIOSYNTHESIS UDP-GLUCOSE LIPID CARRIER TRANSFERASE"/>
    <property type="match status" value="1"/>
</dbReference>
<comment type="subcellular location">
    <subcellularLocation>
        <location evidence="1">Membrane</location>
        <topology evidence="1">Multi-pass membrane protein</topology>
    </subcellularLocation>
</comment>
<evidence type="ECO:0000256" key="6">
    <source>
        <dbReference type="ARBA" id="ARBA00023136"/>
    </source>
</evidence>
<organism evidence="9 10">
    <name type="scientific">Acidipropionibacterium jensenii</name>
    <dbReference type="NCBI Taxonomy" id="1749"/>
    <lineage>
        <taxon>Bacteria</taxon>
        <taxon>Bacillati</taxon>
        <taxon>Actinomycetota</taxon>
        <taxon>Actinomycetes</taxon>
        <taxon>Propionibacteriales</taxon>
        <taxon>Propionibacteriaceae</taxon>
        <taxon>Acidipropionibacterium</taxon>
    </lineage>
</organism>
<dbReference type="EMBL" id="LR134473">
    <property type="protein sequence ID" value="VEI02975.1"/>
    <property type="molecule type" value="Genomic_DNA"/>
</dbReference>
<keyword evidence="10" id="KW-1185">Reference proteome</keyword>
<name>A0A448NYG3_9ACTN</name>
<dbReference type="PANTHER" id="PTHR30576:SF10">
    <property type="entry name" value="SLL5057 PROTEIN"/>
    <property type="match status" value="1"/>
</dbReference>
<feature type="transmembrane region" description="Helical" evidence="7">
    <location>
        <begin position="36"/>
        <end position="60"/>
    </location>
</feature>
<reference evidence="9 10" key="1">
    <citation type="submission" date="2018-12" db="EMBL/GenBank/DDBJ databases">
        <authorList>
            <consortium name="Pathogen Informatics"/>
        </authorList>
    </citation>
    <scope>NUCLEOTIDE SEQUENCE [LARGE SCALE GENOMIC DNA]</scope>
    <source>
        <strain evidence="9 10">NCTC13652</strain>
    </source>
</reference>
<accession>A0A448NYG3</accession>
<feature type="transmembrane region" description="Helical" evidence="7">
    <location>
        <begin position="307"/>
        <end position="328"/>
    </location>
</feature>
<evidence type="ECO:0000256" key="7">
    <source>
        <dbReference type="SAM" id="Phobius"/>
    </source>
</evidence>
<proteinExistence type="inferred from homology"/>
<keyword evidence="6 7" id="KW-0472">Membrane</keyword>
<dbReference type="GO" id="GO:0016020">
    <property type="term" value="C:membrane"/>
    <property type="evidence" value="ECO:0007669"/>
    <property type="project" value="UniProtKB-SubCell"/>
</dbReference>
<dbReference type="STRING" id="1122997.GCA_000425285_02548"/>
<feature type="transmembrane region" description="Helical" evidence="7">
    <location>
        <begin position="72"/>
        <end position="93"/>
    </location>
</feature>
<evidence type="ECO:0000259" key="8">
    <source>
        <dbReference type="Pfam" id="PF02397"/>
    </source>
</evidence>
<dbReference type="InterPro" id="IPR003362">
    <property type="entry name" value="Bact_transf"/>
</dbReference>
<dbReference type="NCBIfam" id="TIGR03025">
    <property type="entry name" value="EPS_sugtrans"/>
    <property type="match status" value="1"/>
</dbReference>
<evidence type="ECO:0000256" key="1">
    <source>
        <dbReference type="ARBA" id="ARBA00004141"/>
    </source>
</evidence>
<dbReference type="AlphaFoldDB" id="A0A448NYG3"/>
<evidence type="ECO:0000256" key="3">
    <source>
        <dbReference type="ARBA" id="ARBA00022679"/>
    </source>
</evidence>
<feature type="transmembrane region" description="Helical" evidence="7">
    <location>
        <begin position="137"/>
        <end position="156"/>
    </location>
</feature>
<feature type="domain" description="Bacterial sugar transferase" evidence="8">
    <location>
        <begin position="302"/>
        <end position="490"/>
    </location>
</feature>
<feature type="transmembrane region" description="Helical" evidence="7">
    <location>
        <begin position="114"/>
        <end position="131"/>
    </location>
</feature>
<dbReference type="Pfam" id="PF13727">
    <property type="entry name" value="CoA_binding_3"/>
    <property type="match status" value="1"/>
</dbReference>
<keyword evidence="4 7" id="KW-0812">Transmembrane</keyword>
<evidence type="ECO:0000313" key="10">
    <source>
        <dbReference type="Proteomes" id="UP000277858"/>
    </source>
</evidence>
<comment type="similarity">
    <text evidence="2">Belongs to the bacterial sugar transferase family.</text>
</comment>
<evidence type="ECO:0000256" key="5">
    <source>
        <dbReference type="ARBA" id="ARBA00022989"/>
    </source>
</evidence>
<sequence length="496" mass="54337">MATDELTVEAPGTTTAAPGRERVLHRQTREPAWGRIFRMVLVATDAVAIAIAVAFSTALMTPADLILEEVAGLPYIVIAPLLGVIWLVVLGTGGSRNPWITGSGVEEYMRVTKLSLYMFGAIAIASYILKAQFARSLFIALLPIGVLLLLFGRWLARAWINTTRGHGKNLTSCAVVGPTDQVQRVVGDLRRHTDAGFQPLGVCLLDQEDQPGDVAGIPTFSANQLLGTANSTTFDAVIATEGLPDTYLRRLAWNLEGSSTALVVTPRVMDIVGPRAHYTDAPGVSLIHVDIPVFSGWKYAVKRAFDIVVSVIALIVLSPVFLITAILIKREDSGPVIFRQQRVGQNGEPFTIHKFRSMSVNAESKIQKLIDDAGGHALFFKLDHDPRMTKIGATLRKYSIDELPQFWTVLKGNMSVVGPRPQMAREVAEYTPAYKRRLLTKPGITGLWQICGRSDLSPEEGMRLDLRYVENWSPISDIIIVAKTITTILKPENGAY</sequence>
<evidence type="ECO:0000313" key="9">
    <source>
        <dbReference type="EMBL" id="VEI02975.1"/>
    </source>
</evidence>